<evidence type="ECO:0000313" key="3">
    <source>
        <dbReference type="Proteomes" id="UP000469185"/>
    </source>
</evidence>
<dbReference type="SUPFAM" id="SSF53474">
    <property type="entry name" value="alpha/beta-Hydrolases"/>
    <property type="match status" value="1"/>
</dbReference>
<dbReference type="GO" id="GO:0016042">
    <property type="term" value="P:lipid catabolic process"/>
    <property type="evidence" value="ECO:0007669"/>
    <property type="project" value="InterPro"/>
</dbReference>
<dbReference type="Gene3D" id="3.40.50.1820">
    <property type="entry name" value="alpha/beta hydrolase"/>
    <property type="match status" value="2"/>
</dbReference>
<dbReference type="PANTHER" id="PTHR34853:SF1">
    <property type="entry name" value="LIPASE 5"/>
    <property type="match status" value="1"/>
</dbReference>
<sequence>MPMTLMPRRPFAAIALLVGALLCGLAAPAAARPMPAPPSDDDAYCDEACQWALQQQHENAITRTSFYDPPDPLPDTTMGTLLRQEPGTGYDRVSVEMAITRILYVSADSAGRPVAAAGVVLTPTGEPPRGGWPVILHAHGVSGMGQACAPSLMRDLYHGDQIERFVEQGWAVVAPDYAGLGTDGRHEVGNKAAAANDVLSALEAARRAVPGLHKDWILWGHSQGGAAVLASAERLANRPMAGYRGAMVTSPPSDLHRVIAHTVAQPGLGVFPAALAKAAHVSDRRVRLDRVLTQAALDRLPIADTGCLGAMTAVYSGLTGSDLVVPRYLSEPHFRRFLEENRTGRNRIAGPLLLLQGEADTVVPLHFTDDVAKDLCRRTVHVDYRTYPGIEHDTYPGWVVGITDAAMPDMLDWAAARFGGEPATSSCAS</sequence>
<comment type="caution">
    <text evidence="2">The sequence shown here is derived from an EMBL/GenBank/DDBJ whole genome shotgun (WGS) entry which is preliminary data.</text>
</comment>
<evidence type="ECO:0008006" key="4">
    <source>
        <dbReference type="Google" id="ProtNLM"/>
    </source>
</evidence>
<dbReference type="Proteomes" id="UP000469185">
    <property type="component" value="Unassembled WGS sequence"/>
</dbReference>
<evidence type="ECO:0000313" key="2">
    <source>
        <dbReference type="EMBL" id="NED97211.1"/>
    </source>
</evidence>
<dbReference type="AlphaFoldDB" id="A0A6N9YQ82"/>
<evidence type="ECO:0000256" key="1">
    <source>
        <dbReference type="SAM" id="SignalP"/>
    </source>
</evidence>
<dbReference type="InterPro" id="IPR005152">
    <property type="entry name" value="Lipase_secreted"/>
</dbReference>
<protein>
    <recommendedName>
        <fullName evidence="4">Alpha/beta fold hydrolase</fullName>
    </recommendedName>
</protein>
<dbReference type="InterPro" id="IPR029058">
    <property type="entry name" value="AB_hydrolase_fold"/>
</dbReference>
<dbReference type="RefSeq" id="WP_163819998.1">
    <property type="nucleotide sequence ID" value="NZ_JAAGOB010000010.1"/>
</dbReference>
<dbReference type="PANTHER" id="PTHR34853">
    <property type="match status" value="1"/>
</dbReference>
<dbReference type="GO" id="GO:0004806">
    <property type="term" value="F:triacylglycerol lipase activity"/>
    <property type="evidence" value="ECO:0007669"/>
    <property type="project" value="InterPro"/>
</dbReference>
<keyword evidence="1" id="KW-0732">Signal</keyword>
<dbReference type="Pfam" id="PF03583">
    <property type="entry name" value="LIP"/>
    <property type="match status" value="1"/>
</dbReference>
<dbReference type="PIRSF" id="PIRSF029171">
    <property type="entry name" value="Esterase_LipA"/>
    <property type="match status" value="1"/>
</dbReference>
<gene>
    <name evidence="2" type="ORF">G1H11_18080</name>
</gene>
<organism evidence="2 3">
    <name type="scientific">Phytoactinopolyspora alkaliphila</name>
    <dbReference type="NCBI Taxonomy" id="1783498"/>
    <lineage>
        <taxon>Bacteria</taxon>
        <taxon>Bacillati</taxon>
        <taxon>Actinomycetota</taxon>
        <taxon>Actinomycetes</taxon>
        <taxon>Jiangellales</taxon>
        <taxon>Jiangellaceae</taxon>
        <taxon>Phytoactinopolyspora</taxon>
    </lineage>
</organism>
<dbReference type="EMBL" id="JAAGOB010000010">
    <property type="protein sequence ID" value="NED97211.1"/>
    <property type="molecule type" value="Genomic_DNA"/>
</dbReference>
<keyword evidence="3" id="KW-1185">Reference proteome</keyword>
<feature type="signal peptide" evidence="1">
    <location>
        <begin position="1"/>
        <end position="31"/>
    </location>
</feature>
<proteinExistence type="predicted"/>
<reference evidence="2 3" key="1">
    <citation type="submission" date="2020-02" db="EMBL/GenBank/DDBJ databases">
        <authorList>
            <person name="Li X.-J."/>
            <person name="Feng X.-M."/>
        </authorList>
    </citation>
    <scope>NUCLEOTIDE SEQUENCE [LARGE SCALE GENOMIC DNA]</scope>
    <source>
        <strain evidence="2 3">CGMCC 4.7225</strain>
    </source>
</reference>
<name>A0A6N9YQ82_9ACTN</name>
<feature type="chain" id="PRO_5027014359" description="Alpha/beta fold hydrolase" evidence="1">
    <location>
        <begin position="32"/>
        <end position="429"/>
    </location>
</feature>
<accession>A0A6N9YQ82</accession>